<comment type="subcellular location">
    <subcellularLocation>
        <location evidence="1">Cell membrane</location>
        <topology evidence="1">Multi-pass membrane protein</topology>
    </subcellularLocation>
</comment>
<keyword evidence="5 6" id="KW-0472">Membrane</keyword>
<keyword evidence="4 6" id="KW-1133">Transmembrane helix</keyword>
<dbReference type="Proteomes" id="UP000028839">
    <property type="component" value="Unassembled WGS sequence"/>
</dbReference>
<evidence type="ECO:0000256" key="2">
    <source>
        <dbReference type="ARBA" id="ARBA00022475"/>
    </source>
</evidence>
<dbReference type="HOGENOM" id="CLU_000604_8_8_6"/>
<evidence type="ECO:0000259" key="7">
    <source>
        <dbReference type="Pfam" id="PF02687"/>
    </source>
</evidence>
<evidence type="ECO:0000256" key="3">
    <source>
        <dbReference type="ARBA" id="ARBA00022692"/>
    </source>
</evidence>
<feature type="transmembrane region" description="Helical" evidence="6">
    <location>
        <begin position="353"/>
        <end position="374"/>
    </location>
</feature>
<evidence type="ECO:0000313" key="9">
    <source>
        <dbReference type="EMBL" id="KFI18977.1"/>
    </source>
</evidence>
<evidence type="ECO:0000256" key="5">
    <source>
        <dbReference type="ARBA" id="ARBA00023136"/>
    </source>
</evidence>
<evidence type="ECO:0000256" key="4">
    <source>
        <dbReference type="ARBA" id="ARBA00022989"/>
    </source>
</evidence>
<dbReference type="AlphaFoldDB" id="A0A0E2ZKY4"/>
<accession>A0A0E2ZKY4</accession>
<gene>
    <name evidence="9" type="ORF">IB75_11810</name>
</gene>
<dbReference type="InterPro" id="IPR050250">
    <property type="entry name" value="Macrolide_Exporter_MacB"/>
</dbReference>
<dbReference type="Pfam" id="PF02687">
    <property type="entry name" value="FtsX"/>
    <property type="match status" value="1"/>
</dbReference>
<dbReference type="Pfam" id="PF12704">
    <property type="entry name" value="MacB_PCD"/>
    <property type="match status" value="1"/>
</dbReference>
<sequence>MRLPSSYILRNLWTRKLTTLLTALGMALVVFVFATVLMLSKGLEQTLVATGSADNVIVIRHSAETEIQSVIDREQAAIIASLPDTAYDVAGIPLLSKELVVLMVLPKKDQGKPSNVTVRGISDTGLTLRPQVRLTQGEMFRPGAREIIVGNKIAQNFANAGIGKKLRLGLGEWTITGIFDAGKTGFSSEIWGDVDQLMQAFRRNDYSSIIFKLADPSAFKQTEEKIENDQRLTVEVKRESRFYAEQSEMMSRFLKILGLSLSAIFSIGAMIGAMITMYASVANRTAEIGTLRAIGFPRSSILQAFLWESLALSLLGGIVGLGIASFMQLLTVSTMNWQTFSELAFTFTLTPTIAWQALLFSLLMGLVGGFLPAIRAARMNIVDALRAA</sequence>
<dbReference type="OrthoDB" id="241967at2"/>
<dbReference type="PANTHER" id="PTHR30572:SF15">
    <property type="entry name" value="ABC TRANSPORTER PERMEASE"/>
    <property type="match status" value="1"/>
</dbReference>
<feature type="transmembrane region" description="Helical" evidence="6">
    <location>
        <begin position="301"/>
        <end position="327"/>
    </location>
</feature>
<keyword evidence="2" id="KW-1003">Cell membrane</keyword>
<evidence type="ECO:0000259" key="8">
    <source>
        <dbReference type="Pfam" id="PF12704"/>
    </source>
</evidence>
<evidence type="ECO:0000313" key="10">
    <source>
        <dbReference type="Proteomes" id="UP000028839"/>
    </source>
</evidence>
<comment type="caution">
    <text evidence="9">The sequence shown here is derived from an EMBL/GenBank/DDBJ whole genome shotgun (WGS) entry which is preliminary data.</text>
</comment>
<dbReference type="PANTHER" id="PTHR30572">
    <property type="entry name" value="MEMBRANE COMPONENT OF TRANSPORTER-RELATED"/>
    <property type="match status" value="1"/>
</dbReference>
<organism evidence="9 10">
    <name type="scientific">Nitrosococcus oceani C-27</name>
    <dbReference type="NCBI Taxonomy" id="314279"/>
    <lineage>
        <taxon>Bacteria</taxon>
        <taxon>Pseudomonadati</taxon>
        <taxon>Pseudomonadota</taxon>
        <taxon>Gammaproteobacteria</taxon>
        <taxon>Chromatiales</taxon>
        <taxon>Chromatiaceae</taxon>
        <taxon>Nitrosococcus</taxon>
    </lineage>
</organism>
<feature type="transmembrane region" description="Helical" evidence="6">
    <location>
        <begin position="20"/>
        <end position="39"/>
    </location>
</feature>
<feature type="transmembrane region" description="Helical" evidence="6">
    <location>
        <begin position="256"/>
        <end position="281"/>
    </location>
</feature>
<reference evidence="9 10" key="1">
    <citation type="submission" date="2014-07" db="EMBL/GenBank/DDBJ databases">
        <title>Comparative analysis of Nitrosococcus oceani genome inventories of strains from Pacific and Atlantic gyres.</title>
        <authorList>
            <person name="Lim C.K."/>
            <person name="Wang L."/>
            <person name="Sayavedra-Soto L.A."/>
            <person name="Klotz M.G."/>
        </authorList>
    </citation>
    <scope>NUCLEOTIDE SEQUENCE [LARGE SCALE GENOMIC DNA]</scope>
    <source>
        <strain evidence="9 10">C-27</strain>
    </source>
</reference>
<evidence type="ECO:0000256" key="6">
    <source>
        <dbReference type="SAM" id="Phobius"/>
    </source>
</evidence>
<keyword evidence="3 6" id="KW-0812">Transmembrane</keyword>
<feature type="domain" description="MacB-like periplasmic core" evidence="8">
    <location>
        <begin position="19"/>
        <end position="228"/>
    </location>
</feature>
<dbReference type="GO" id="GO:0005886">
    <property type="term" value="C:plasma membrane"/>
    <property type="evidence" value="ECO:0007669"/>
    <property type="project" value="UniProtKB-SubCell"/>
</dbReference>
<dbReference type="GO" id="GO:0022857">
    <property type="term" value="F:transmembrane transporter activity"/>
    <property type="evidence" value="ECO:0007669"/>
    <property type="project" value="TreeGrafter"/>
</dbReference>
<dbReference type="InterPro" id="IPR025857">
    <property type="entry name" value="MacB_PCD"/>
</dbReference>
<name>A0A0E2ZKY4_9GAMM</name>
<proteinExistence type="predicted"/>
<dbReference type="InterPro" id="IPR003838">
    <property type="entry name" value="ABC3_permease_C"/>
</dbReference>
<dbReference type="EMBL" id="JPGN01000070">
    <property type="protein sequence ID" value="KFI18977.1"/>
    <property type="molecule type" value="Genomic_DNA"/>
</dbReference>
<evidence type="ECO:0000256" key="1">
    <source>
        <dbReference type="ARBA" id="ARBA00004651"/>
    </source>
</evidence>
<protein>
    <submittedName>
        <fullName evidence="9">Multidrug ABC transporter permease</fullName>
    </submittedName>
</protein>
<feature type="domain" description="ABC3 transporter permease C-terminal" evidence="7">
    <location>
        <begin position="260"/>
        <end position="381"/>
    </location>
</feature>